<feature type="transmembrane region" description="Helical" evidence="7">
    <location>
        <begin position="156"/>
        <end position="172"/>
    </location>
</feature>
<reference evidence="9" key="1">
    <citation type="thesis" date="2020" institute="Technische Universitat Dresden" country="Dresden, Germany">
        <title>The Agarolytic System of Microbulbifer elongatus PORT2, Isolated from Batu Karas, Pangandaran West Java Indonesia.</title>
        <authorList>
            <person name="Anggraeni S.R."/>
        </authorList>
    </citation>
    <scope>NUCLEOTIDE SEQUENCE</scope>
    <source>
        <strain evidence="9">PORT2</strain>
    </source>
</reference>
<dbReference type="EMBL" id="JACASI010000008">
    <property type="protein sequence ID" value="MCQ3827974.1"/>
    <property type="molecule type" value="Genomic_DNA"/>
</dbReference>
<dbReference type="Pfam" id="PF00884">
    <property type="entry name" value="Sulfatase"/>
    <property type="match status" value="1"/>
</dbReference>
<comment type="caution">
    <text evidence="9">The sequence shown here is derived from an EMBL/GenBank/DDBJ whole genome shotgun (WGS) entry which is preliminary data.</text>
</comment>
<keyword evidence="2" id="KW-1003">Cell membrane</keyword>
<evidence type="ECO:0000313" key="10">
    <source>
        <dbReference type="Proteomes" id="UP001205566"/>
    </source>
</evidence>
<dbReference type="PANTHER" id="PTHR30443">
    <property type="entry name" value="INNER MEMBRANE PROTEIN"/>
    <property type="match status" value="1"/>
</dbReference>
<feature type="transmembrane region" description="Helical" evidence="7">
    <location>
        <begin position="47"/>
        <end position="69"/>
    </location>
</feature>
<keyword evidence="3 9" id="KW-0808">Transferase</keyword>
<evidence type="ECO:0000256" key="3">
    <source>
        <dbReference type="ARBA" id="ARBA00022679"/>
    </source>
</evidence>
<proteinExistence type="predicted"/>
<protein>
    <submittedName>
        <fullName evidence="9">Phosphoethanolamine transferase</fullName>
    </submittedName>
</protein>
<evidence type="ECO:0000256" key="7">
    <source>
        <dbReference type="SAM" id="Phobius"/>
    </source>
</evidence>
<dbReference type="PANTHER" id="PTHR30443:SF2">
    <property type="entry name" value="PHOSPHOETHANOLAMINE TRANSFERASE EPTC"/>
    <property type="match status" value="1"/>
</dbReference>
<keyword evidence="5 7" id="KW-1133">Transmembrane helix</keyword>
<dbReference type="InterPro" id="IPR058130">
    <property type="entry name" value="PEA_transf_C"/>
</dbReference>
<comment type="subcellular location">
    <subcellularLocation>
        <location evidence="1">Cell membrane</location>
        <topology evidence="1">Multi-pass membrane protein</topology>
    </subcellularLocation>
</comment>
<keyword evidence="6 7" id="KW-0472">Membrane</keyword>
<organism evidence="9 10">
    <name type="scientific">Microbulbifer elongatus</name>
    <dbReference type="NCBI Taxonomy" id="86173"/>
    <lineage>
        <taxon>Bacteria</taxon>
        <taxon>Pseudomonadati</taxon>
        <taxon>Pseudomonadota</taxon>
        <taxon>Gammaproteobacteria</taxon>
        <taxon>Cellvibrionales</taxon>
        <taxon>Microbulbiferaceae</taxon>
        <taxon>Microbulbifer</taxon>
    </lineage>
</organism>
<dbReference type="InterPro" id="IPR040423">
    <property type="entry name" value="PEA_transferase"/>
</dbReference>
<evidence type="ECO:0000313" key="9">
    <source>
        <dbReference type="EMBL" id="MCQ3827974.1"/>
    </source>
</evidence>
<dbReference type="GO" id="GO:0016740">
    <property type="term" value="F:transferase activity"/>
    <property type="evidence" value="ECO:0007669"/>
    <property type="project" value="UniProtKB-KW"/>
</dbReference>
<evidence type="ECO:0000256" key="2">
    <source>
        <dbReference type="ARBA" id="ARBA00022475"/>
    </source>
</evidence>
<dbReference type="InterPro" id="IPR017850">
    <property type="entry name" value="Alkaline_phosphatase_core_sf"/>
</dbReference>
<feature type="transmembrane region" description="Helical" evidence="7">
    <location>
        <begin position="76"/>
        <end position="96"/>
    </location>
</feature>
<dbReference type="InterPro" id="IPR000917">
    <property type="entry name" value="Sulfatase_N"/>
</dbReference>
<dbReference type="SUPFAM" id="SSF53649">
    <property type="entry name" value="Alkaline phosphatase-like"/>
    <property type="match status" value="1"/>
</dbReference>
<name>A0ABT1NYN8_9GAMM</name>
<keyword evidence="10" id="KW-1185">Reference proteome</keyword>
<evidence type="ECO:0000256" key="5">
    <source>
        <dbReference type="ARBA" id="ARBA00022989"/>
    </source>
</evidence>
<feature type="transmembrane region" description="Helical" evidence="7">
    <location>
        <begin position="116"/>
        <end position="144"/>
    </location>
</feature>
<dbReference type="Proteomes" id="UP001205566">
    <property type="component" value="Unassembled WGS sequence"/>
</dbReference>
<gene>
    <name evidence="9" type="ORF">HXX02_00805</name>
</gene>
<sequence>MSPKQVSVFVVAVIVFLALLLPNYLQFIAEAEVLTSGGVAGRARFGSTFLVLDSILVVFLWCVVLLALVRKFYWWFILNLPFYVLLPYECLYFLAYGEPISPHIIAIAAETNLEEVLGFIGGWLPIILSCVYFLGLIALILFFARERVAWTHRSRWWVLFSFGPALVLMGLSDSASNQAILEDHRDVFIERGVGFGVDQYEASYPLGFPLRLIKYFHQQEVLTHYSKLISGQSSGLKRGNMEGAEVYVVMIGESSRPDHWGVAGYHRNTTPLLQARSDIYFFENMVSGSSVSRAAVPILLSRTSARDVEKSTLRNSWIVDFKQAGFRVYWLSTQKPVGSHDTMIGVYASLADEVRYLNEGTYSGRGKFDEVLVGGLSSVVQDQTVKKKLVILHSLGSHAPYQFRYPEHFAYFQPSPTTAKLISLFDGNQKELLVNAYDNSIAYTDYVIDSVLDLLKSELNESDAFFWYIADHGQTLFEPGCDKAGHGFFSEFNFRVPALFWASDKFLSSRPELHMRASMRQHAPMQSSDFFETMLDLGRYEQEEKLNGLLSEDYQVGRRLVTVSGAREVDFDSELMGRGCDFPK</sequence>
<feature type="domain" description="Sulfatase N-terminal" evidence="8">
    <location>
        <begin position="247"/>
        <end position="537"/>
    </location>
</feature>
<dbReference type="CDD" id="cd16017">
    <property type="entry name" value="LptA"/>
    <property type="match status" value="1"/>
</dbReference>
<evidence type="ECO:0000259" key="8">
    <source>
        <dbReference type="Pfam" id="PF00884"/>
    </source>
</evidence>
<keyword evidence="4 7" id="KW-0812">Transmembrane</keyword>
<evidence type="ECO:0000256" key="6">
    <source>
        <dbReference type="ARBA" id="ARBA00023136"/>
    </source>
</evidence>
<evidence type="ECO:0000256" key="1">
    <source>
        <dbReference type="ARBA" id="ARBA00004651"/>
    </source>
</evidence>
<dbReference type="Gene3D" id="3.40.720.10">
    <property type="entry name" value="Alkaline Phosphatase, subunit A"/>
    <property type="match status" value="1"/>
</dbReference>
<accession>A0ABT1NYN8</accession>
<evidence type="ECO:0000256" key="4">
    <source>
        <dbReference type="ARBA" id="ARBA00022692"/>
    </source>
</evidence>